<evidence type="ECO:0000313" key="1">
    <source>
        <dbReference type="EMBL" id="RDX92354.1"/>
    </source>
</evidence>
<comment type="caution">
    <text evidence="1">The sequence shown here is derived from an EMBL/GenBank/DDBJ whole genome shotgun (WGS) entry which is preliminary data.</text>
</comment>
<organism evidence="1 2">
    <name type="scientific">Mucuna pruriens</name>
    <name type="common">Velvet bean</name>
    <name type="synonym">Dolichos pruriens</name>
    <dbReference type="NCBI Taxonomy" id="157652"/>
    <lineage>
        <taxon>Eukaryota</taxon>
        <taxon>Viridiplantae</taxon>
        <taxon>Streptophyta</taxon>
        <taxon>Embryophyta</taxon>
        <taxon>Tracheophyta</taxon>
        <taxon>Spermatophyta</taxon>
        <taxon>Magnoliopsida</taxon>
        <taxon>eudicotyledons</taxon>
        <taxon>Gunneridae</taxon>
        <taxon>Pentapetalae</taxon>
        <taxon>rosids</taxon>
        <taxon>fabids</taxon>
        <taxon>Fabales</taxon>
        <taxon>Fabaceae</taxon>
        <taxon>Papilionoideae</taxon>
        <taxon>50 kb inversion clade</taxon>
        <taxon>NPAAA clade</taxon>
        <taxon>indigoferoid/millettioid clade</taxon>
        <taxon>Phaseoleae</taxon>
        <taxon>Mucuna</taxon>
    </lineage>
</organism>
<sequence length="66" mass="7580">MKPEVNTASGWPIRTGRSKCALTIKTSKRLALRTTSRCHHIDMLVDNTTQHVFYSFMDGFFGYNQI</sequence>
<evidence type="ECO:0008006" key="3">
    <source>
        <dbReference type="Google" id="ProtNLM"/>
    </source>
</evidence>
<evidence type="ECO:0000313" key="2">
    <source>
        <dbReference type="Proteomes" id="UP000257109"/>
    </source>
</evidence>
<dbReference type="Proteomes" id="UP000257109">
    <property type="component" value="Unassembled WGS sequence"/>
</dbReference>
<feature type="non-terminal residue" evidence="1">
    <location>
        <position position="1"/>
    </location>
</feature>
<dbReference type="EMBL" id="QJKJ01004884">
    <property type="protein sequence ID" value="RDX92354.1"/>
    <property type="molecule type" value="Genomic_DNA"/>
</dbReference>
<dbReference type="AlphaFoldDB" id="A0A371GPC2"/>
<accession>A0A371GPC2</accession>
<protein>
    <recommendedName>
        <fullName evidence="3">Reverse transcriptase domain-containing protein</fullName>
    </recommendedName>
</protein>
<name>A0A371GPC2_MUCPR</name>
<proteinExistence type="predicted"/>
<reference evidence="1" key="1">
    <citation type="submission" date="2018-05" db="EMBL/GenBank/DDBJ databases">
        <title>Draft genome of Mucuna pruriens seed.</title>
        <authorList>
            <person name="Nnadi N.E."/>
            <person name="Vos R."/>
            <person name="Hasami M.H."/>
            <person name="Devisetty U.K."/>
            <person name="Aguiy J.C."/>
        </authorList>
    </citation>
    <scope>NUCLEOTIDE SEQUENCE [LARGE SCALE GENOMIC DNA]</scope>
    <source>
        <strain evidence="1">JCA_2017</strain>
    </source>
</reference>
<keyword evidence="2" id="KW-1185">Reference proteome</keyword>
<gene>
    <name evidence="1" type="ORF">CR513_25535</name>
</gene>